<keyword evidence="4" id="KW-0560">Oxidoreductase</keyword>
<dbReference type="SUPFAM" id="SSF51412">
    <property type="entry name" value="Inosine monophosphate dehydrogenase (IMPDH)"/>
    <property type="match status" value="1"/>
</dbReference>
<protein>
    <submittedName>
        <fullName evidence="6">Unannotated protein</fullName>
    </submittedName>
</protein>
<evidence type="ECO:0000256" key="5">
    <source>
        <dbReference type="ARBA" id="ARBA00023033"/>
    </source>
</evidence>
<evidence type="ECO:0000256" key="2">
    <source>
        <dbReference type="ARBA" id="ARBA00022630"/>
    </source>
</evidence>
<evidence type="ECO:0000256" key="1">
    <source>
        <dbReference type="ARBA" id="ARBA00009881"/>
    </source>
</evidence>
<dbReference type="PANTHER" id="PTHR42747">
    <property type="entry name" value="NITRONATE MONOOXYGENASE-RELATED"/>
    <property type="match status" value="1"/>
</dbReference>
<keyword evidence="2" id="KW-0285">Flavoprotein</keyword>
<dbReference type="Gene3D" id="3.20.20.70">
    <property type="entry name" value="Aldolase class I"/>
    <property type="match status" value="1"/>
</dbReference>
<dbReference type="Pfam" id="PF03060">
    <property type="entry name" value="NMO"/>
    <property type="match status" value="1"/>
</dbReference>
<dbReference type="EMBL" id="CAFBIY010000183">
    <property type="protein sequence ID" value="CAB4852990.1"/>
    <property type="molecule type" value="Genomic_DNA"/>
</dbReference>
<accession>A0A6J7C5Q0</accession>
<organism evidence="6">
    <name type="scientific">freshwater metagenome</name>
    <dbReference type="NCBI Taxonomy" id="449393"/>
    <lineage>
        <taxon>unclassified sequences</taxon>
        <taxon>metagenomes</taxon>
        <taxon>ecological metagenomes</taxon>
    </lineage>
</organism>
<dbReference type="GO" id="GO:0018580">
    <property type="term" value="F:nitronate monooxygenase activity"/>
    <property type="evidence" value="ECO:0007669"/>
    <property type="project" value="InterPro"/>
</dbReference>
<reference evidence="6" key="1">
    <citation type="submission" date="2020-05" db="EMBL/GenBank/DDBJ databases">
        <authorList>
            <person name="Chiriac C."/>
            <person name="Salcher M."/>
            <person name="Ghai R."/>
            <person name="Kavagutti S V."/>
        </authorList>
    </citation>
    <scope>NUCLEOTIDE SEQUENCE</scope>
</reference>
<dbReference type="InterPro" id="IPR004136">
    <property type="entry name" value="NMO"/>
</dbReference>
<evidence type="ECO:0000256" key="3">
    <source>
        <dbReference type="ARBA" id="ARBA00022643"/>
    </source>
</evidence>
<evidence type="ECO:0000256" key="4">
    <source>
        <dbReference type="ARBA" id="ARBA00023002"/>
    </source>
</evidence>
<gene>
    <name evidence="6" type="ORF">UFOPK3267_02514</name>
</gene>
<dbReference type="PANTHER" id="PTHR42747:SF4">
    <property type="entry name" value="BLR1330 PROTEIN"/>
    <property type="match status" value="1"/>
</dbReference>
<comment type="similarity">
    <text evidence="1">Belongs to the nitronate monooxygenase family. NMO class I subfamily.</text>
</comment>
<evidence type="ECO:0000313" key="6">
    <source>
        <dbReference type="EMBL" id="CAB4852990.1"/>
    </source>
</evidence>
<name>A0A6J7C5Q0_9ZZZZ</name>
<proteinExistence type="inferred from homology"/>
<keyword evidence="3" id="KW-0288">FMN</keyword>
<dbReference type="CDD" id="cd04730">
    <property type="entry name" value="NPD_like"/>
    <property type="match status" value="1"/>
</dbReference>
<keyword evidence="5" id="KW-0503">Monooxygenase</keyword>
<dbReference type="AlphaFoldDB" id="A0A6J7C5Q0"/>
<sequence>MGTYRYSPPGMSTNLFDDLRIPVMCAPMTFASSLELTLACCRAGVIGGWQGMQIHDIDEFAAYLRTLADAEAQARGDGARFAPHAVNFIAGIVKDPDLGAQKLALCEQQRIPLVFSSLGDPAALVERVHSWGGMVIHDVVSVPHAAKAIAAGVDGLMLTCAGAGGHAGTLTPFAFVPKVRSMFDGLLVVGGGIADGAGIAGALALGANLACMGTRFIAALESGAPDEHKRMIADVGMDDIFASAAMNGVSANWIRQSVAAVGLDPDDMPPMRGPRRGAEMPPGVTPWLDIFSAGHSVGLIEDVVPVQTVVDRLAQEFAVARAR</sequence>
<dbReference type="InterPro" id="IPR013785">
    <property type="entry name" value="Aldolase_TIM"/>
</dbReference>